<feature type="transmembrane region" description="Helical" evidence="5">
    <location>
        <begin position="544"/>
        <end position="564"/>
    </location>
</feature>
<evidence type="ECO:0000313" key="7">
    <source>
        <dbReference type="EMBL" id="MFC3266118.1"/>
    </source>
</evidence>
<feature type="transmembrane region" description="Helical" evidence="5">
    <location>
        <begin position="326"/>
        <end position="351"/>
    </location>
</feature>
<keyword evidence="3 5" id="KW-1133">Transmembrane helix</keyword>
<keyword evidence="2 5" id="KW-0812">Transmembrane</keyword>
<feature type="transmembrane region" description="Helical" evidence="5">
    <location>
        <begin position="484"/>
        <end position="507"/>
    </location>
</feature>
<keyword evidence="4 5" id="KW-0472">Membrane</keyword>
<keyword evidence="8" id="KW-1185">Reference proteome</keyword>
<dbReference type="RefSeq" id="WP_376831101.1">
    <property type="nucleotide sequence ID" value="NZ_JBHLWR010000006.1"/>
</dbReference>
<comment type="caution">
    <text evidence="7">The sequence shown here is derived from an EMBL/GenBank/DDBJ whole genome shotgun (WGS) entry which is preliminary data.</text>
</comment>
<dbReference type="PANTHER" id="PTHR42744">
    <property type="entry name" value="BINDING-PROTEIN-DEPENDENT TRANSPORT SYSTEMS INNER MEMBRANE COMPONENT"/>
    <property type="match status" value="1"/>
</dbReference>
<dbReference type="Gene3D" id="1.10.3720.10">
    <property type="entry name" value="MetI-like"/>
    <property type="match status" value="2"/>
</dbReference>
<feature type="transmembrane region" description="Helical" evidence="5">
    <location>
        <begin position="236"/>
        <end position="260"/>
    </location>
</feature>
<dbReference type="EMBL" id="JBHRUV010000030">
    <property type="protein sequence ID" value="MFC3266118.1"/>
    <property type="molecule type" value="Genomic_DNA"/>
</dbReference>
<feature type="transmembrane region" description="Helical" evidence="5">
    <location>
        <begin position="99"/>
        <end position="120"/>
    </location>
</feature>
<feature type="transmembrane region" description="Helical" evidence="5">
    <location>
        <begin position="132"/>
        <end position="154"/>
    </location>
</feature>
<dbReference type="CDD" id="cd06261">
    <property type="entry name" value="TM_PBP2"/>
    <property type="match status" value="2"/>
</dbReference>
<dbReference type="InterPro" id="IPR035906">
    <property type="entry name" value="MetI-like_sf"/>
</dbReference>
<sequence>MIVSPPQGRRWLPNVWDVAAFALVVALMAAIAAGARDINAPLEALRSPPVSTDPAHLPYYALRTTLRMLAAMVASLAFTFAFGALCLRSRRAAQLLEPAVDILQSVPVLGFLTFTVAFFLGLFPGQVAGAEIAAIFAIFTSQAWNMALGFLHAARATPRDLEEAARSLQLSRWQFFWRLTAPFSMPALVWNMMMSMSGGWFFIVASEALTVGDQHILLPGVGSYLAMAIDARDLRAVGYAALTMAVVVLVYDQALFRPLLAWSHKFRMSGDVDDSPAPEAWLLALFRRTRALRALVAPVSQGLRRLGQLRLDFGPPRRRRRRTPPWLARAADVAWGALLLACVAGSCWHVAVYVRAALGPEDFIEALRLGFITFLRVAATVVLASLVWTPVGVWIGMRPRLAARIQPLVQFAAAFPANLLFPLVVAAIVRLNGDPNIWLTALMALGAQWYILFNVIGGATAIPGDLREAGRSLRLAGLLRWRRLILPAVAPYYVTGAMTAAGGAWNASIVAEVAQWGDVTLSASGLGAYIAVASAAGDMARVTLGVTVMSLFVLALNRAVWLPLRDWCERRFRL</sequence>
<dbReference type="Proteomes" id="UP001595536">
    <property type="component" value="Unassembled WGS sequence"/>
</dbReference>
<dbReference type="SUPFAM" id="SSF161098">
    <property type="entry name" value="MetI-like"/>
    <property type="match status" value="2"/>
</dbReference>
<evidence type="ECO:0000256" key="3">
    <source>
        <dbReference type="ARBA" id="ARBA00022989"/>
    </source>
</evidence>
<evidence type="ECO:0000256" key="5">
    <source>
        <dbReference type="RuleBase" id="RU363032"/>
    </source>
</evidence>
<feature type="transmembrane region" description="Helical" evidence="5">
    <location>
        <begin position="371"/>
        <end position="396"/>
    </location>
</feature>
<dbReference type="InterPro" id="IPR000515">
    <property type="entry name" value="MetI-like"/>
</dbReference>
<dbReference type="PANTHER" id="PTHR42744:SF1">
    <property type="entry name" value="BINDING-PROTEIN-DEPENDENT TRANSPORT SYSTEMS INNER MEMBRANE COMPONENT"/>
    <property type="match status" value="1"/>
</dbReference>
<protein>
    <submittedName>
        <fullName evidence="7">ABC transporter permease</fullName>
    </submittedName>
</protein>
<evidence type="ECO:0000256" key="4">
    <source>
        <dbReference type="ARBA" id="ARBA00023136"/>
    </source>
</evidence>
<feature type="transmembrane region" description="Helical" evidence="5">
    <location>
        <begin position="68"/>
        <end position="87"/>
    </location>
</feature>
<feature type="transmembrane region" description="Helical" evidence="5">
    <location>
        <begin position="175"/>
        <end position="193"/>
    </location>
</feature>
<feature type="transmembrane region" description="Helical" evidence="5">
    <location>
        <begin position="437"/>
        <end position="463"/>
    </location>
</feature>
<evidence type="ECO:0000256" key="2">
    <source>
        <dbReference type="ARBA" id="ARBA00022692"/>
    </source>
</evidence>
<organism evidence="7 8">
    <name type="scientific">Camelimonas abortus</name>
    <dbReference type="NCBI Taxonomy" id="1017184"/>
    <lineage>
        <taxon>Bacteria</taxon>
        <taxon>Pseudomonadati</taxon>
        <taxon>Pseudomonadota</taxon>
        <taxon>Alphaproteobacteria</taxon>
        <taxon>Hyphomicrobiales</taxon>
        <taxon>Chelatococcaceae</taxon>
        <taxon>Camelimonas</taxon>
    </lineage>
</organism>
<keyword evidence="5" id="KW-0813">Transport</keyword>
<comment type="similarity">
    <text evidence="5">Belongs to the binding-protein-dependent transport system permease family.</text>
</comment>
<feature type="transmembrane region" description="Helical" evidence="5">
    <location>
        <begin position="408"/>
        <end position="431"/>
    </location>
</feature>
<feature type="domain" description="ABC transmembrane type-1" evidence="6">
    <location>
        <begin position="370"/>
        <end position="560"/>
    </location>
</feature>
<name>A0ABV7LG36_9HYPH</name>
<gene>
    <name evidence="7" type="ORF">ACFOEX_07110</name>
</gene>
<accession>A0ABV7LG36</accession>
<dbReference type="Pfam" id="PF00528">
    <property type="entry name" value="BPD_transp_1"/>
    <property type="match status" value="2"/>
</dbReference>
<comment type="subcellular location">
    <subcellularLocation>
        <location evidence="1 5">Cell membrane</location>
        <topology evidence="1 5">Multi-pass membrane protein</topology>
    </subcellularLocation>
</comment>
<feature type="domain" description="ABC transmembrane type-1" evidence="6">
    <location>
        <begin position="61"/>
        <end position="255"/>
    </location>
</feature>
<reference evidence="8" key="1">
    <citation type="journal article" date="2019" name="Int. J. Syst. Evol. Microbiol.">
        <title>The Global Catalogue of Microorganisms (GCM) 10K type strain sequencing project: providing services to taxonomists for standard genome sequencing and annotation.</title>
        <authorList>
            <consortium name="The Broad Institute Genomics Platform"/>
            <consortium name="The Broad Institute Genome Sequencing Center for Infectious Disease"/>
            <person name="Wu L."/>
            <person name="Ma J."/>
        </authorList>
    </citation>
    <scope>NUCLEOTIDE SEQUENCE [LARGE SCALE GENOMIC DNA]</scope>
    <source>
        <strain evidence="8">CCM 7941</strain>
    </source>
</reference>
<dbReference type="PROSITE" id="PS50928">
    <property type="entry name" value="ABC_TM1"/>
    <property type="match status" value="2"/>
</dbReference>
<proteinExistence type="inferred from homology"/>
<evidence type="ECO:0000259" key="6">
    <source>
        <dbReference type="PROSITE" id="PS50928"/>
    </source>
</evidence>
<evidence type="ECO:0000256" key="1">
    <source>
        <dbReference type="ARBA" id="ARBA00004651"/>
    </source>
</evidence>
<evidence type="ECO:0000313" key="8">
    <source>
        <dbReference type="Proteomes" id="UP001595536"/>
    </source>
</evidence>